<accession>A0A6A5THM4</accession>
<reference evidence="2" key="1">
    <citation type="journal article" date="2020" name="Stud. Mycol.">
        <title>101 Dothideomycetes genomes: a test case for predicting lifestyles and emergence of pathogens.</title>
        <authorList>
            <person name="Haridas S."/>
            <person name="Albert R."/>
            <person name="Binder M."/>
            <person name="Bloem J."/>
            <person name="Labutti K."/>
            <person name="Salamov A."/>
            <person name="Andreopoulos B."/>
            <person name="Baker S."/>
            <person name="Barry K."/>
            <person name="Bills G."/>
            <person name="Bluhm B."/>
            <person name="Cannon C."/>
            <person name="Castanera R."/>
            <person name="Culley D."/>
            <person name="Daum C."/>
            <person name="Ezra D."/>
            <person name="Gonzalez J."/>
            <person name="Henrissat B."/>
            <person name="Kuo A."/>
            <person name="Liang C."/>
            <person name="Lipzen A."/>
            <person name="Lutzoni F."/>
            <person name="Magnuson J."/>
            <person name="Mondo S."/>
            <person name="Nolan M."/>
            <person name="Ohm R."/>
            <person name="Pangilinan J."/>
            <person name="Park H.-J."/>
            <person name="Ramirez L."/>
            <person name="Alfaro M."/>
            <person name="Sun H."/>
            <person name="Tritt A."/>
            <person name="Yoshinaga Y."/>
            <person name="Zwiers L.-H."/>
            <person name="Turgeon B."/>
            <person name="Goodwin S."/>
            <person name="Spatafora J."/>
            <person name="Crous P."/>
            <person name="Grigoriev I."/>
        </authorList>
    </citation>
    <scope>NUCLEOTIDE SEQUENCE</scope>
    <source>
        <strain evidence="2">CBS 675.92</strain>
    </source>
</reference>
<gene>
    <name evidence="2" type="ORF">CC80DRAFT_179363</name>
</gene>
<keyword evidence="3" id="KW-1185">Reference proteome</keyword>
<dbReference type="AlphaFoldDB" id="A0A6A5THM4"/>
<dbReference type="EMBL" id="ML977011">
    <property type="protein sequence ID" value="KAF1952363.1"/>
    <property type="molecule type" value="Genomic_DNA"/>
</dbReference>
<protein>
    <submittedName>
        <fullName evidence="2">Uncharacterized protein</fullName>
    </submittedName>
</protein>
<sequence length="93" mass="10278">MNASQRPNNCSSRRHAAPAATRQSPVASICSSRARLHCTCCKDLESLIRHQVWTSYLCRDLPMWSIALLALCAPLTSWSPSNSIRSNSTALFT</sequence>
<evidence type="ECO:0000256" key="1">
    <source>
        <dbReference type="SAM" id="MobiDB-lite"/>
    </source>
</evidence>
<feature type="region of interest" description="Disordered" evidence="1">
    <location>
        <begin position="1"/>
        <end position="25"/>
    </location>
</feature>
<feature type="compositionally biased region" description="Polar residues" evidence="1">
    <location>
        <begin position="1"/>
        <end position="11"/>
    </location>
</feature>
<name>A0A6A5THM4_9PLEO</name>
<proteinExistence type="predicted"/>
<dbReference type="Proteomes" id="UP000800035">
    <property type="component" value="Unassembled WGS sequence"/>
</dbReference>
<evidence type="ECO:0000313" key="3">
    <source>
        <dbReference type="Proteomes" id="UP000800035"/>
    </source>
</evidence>
<organism evidence="2 3">
    <name type="scientific">Byssothecium circinans</name>
    <dbReference type="NCBI Taxonomy" id="147558"/>
    <lineage>
        <taxon>Eukaryota</taxon>
        <taxon>Fungi</taxon>
        <taxon>Dikarya</taxon>
        <taxon>Ascomycota</taxon>
        <taxon>Pezizomycotina</taxon>
        <taxon>Dothideomycetes</taxon>
        <taxon>Pleosporomycetidae</taxon>
        <taxon>Pleosporales</taxon>
        <taxon>Massarineae</taxon>
        <taxon>Massarinaceae</taxon>
        <taxon>Byssothecium</taxon>
    </lineage>
</organism>
<evidence type="ECO:0000313" key="2">
    <source>
        <dbReference type="EMBL" id="KAF1952363.1"/>
    </source>
</evidence>